<keyword evidence="2" id="KW-1185">Reference proteome</keyword>
<protein>
    <recommendedName>
        <fullName evidence="3">Lipoprotein</fullName>
    </recommendedName>
</protein>
<evidence type="ECO:0000313" key="1">
    <source>
        <dbReference type="EMBL" id="QTV05335.1"/>
    </source>
</evidence>
<reference evidence="1 2" key="1">
    <citation type="journal article" date="2021" name="Int. J. Syst. Evol. Microbiol.">
        <title>Faecalibacter bovis sp. nov., isolated from cow faeces.</title>
        <authorList>
            <person name="Li F."/>
            <person name="Zhao W."/>
            <person name="Hong Q."/>
            <person name="Shao Q."/>
            <person name="Song J."/>
            <person name="Yang S."/>
        </authorList>
    </citation>
    <scope>NUCLEOTIDE SEQUENCE [LARGE SCALE GENOMIC DNA]</scope>
    <source>
        <strain evidence="1 2">ZY171143</strain>
    </source>
</reference>
<accession>A0ABX7XBR5</accession>
<reference evidence="2" key="2">
    <citation type="submission" date="2021-04" db="EMBL/GenBank/DDBJ databases">
        <title>Taxonomy of Flavobacteriaceae bacterium ZY171143.</title>
        <authorList>
            <person name="Li F."/>
        </authorList>
    </citation>
    <scope>NUCLEOTIDE SEQUENCE [LARGE SCALE GENOMIC DNA]</scope>
    <source>
        <strain evidence="2">ZY171143</strain>
    </source>
</reference>
<evidence type="ECO:0000313" key="2">
    <source>
        <dbReference type="Proteomes" id="UP000672011"/>
    </source>
</evidence>
<dbReference type="EMBL" id="CP072842">
    <property type="protein sequence ID" value="QTV05335.1"/>
    <property type="molecule type" value="Genomic_DNA"/>
</dbReference>
<gene>
    <name evidence="1" type="ORF">J9309_11205</name>
</gene>
<dbReference type="RefSeq" id="WP_230475967.1">
    <property type="nucleotide sequence ID" value="NZ_CP072842.1"/>
</dbReference>
<dbReference type="Proteomes" id="UP000672011">
    <property type="component" value="Chromosome"/>
</dbReference>
<evidence type="ECO:0008006" key="3">
    <source>
        <dbReference type="Google" id="ProtNLM"/>
    </source>
</evidence>
<organism evidence="1 2">
    <name type="scientific">Faecalibacter bovis</name>
    <dbReference type="NCBI Taxonomy" id="2898187"/>
    <lineage>
        <taxon>Bacteria</taxon>
        <taxon>Pseudomonadati</taxon>
        <taxon>Bacteroidota</taxon>
        <taxon>Flavobacteriia</taxon>
        <taxon>Flavobacteriales</taxon>
        <taxon>Weeksellaceae</taxon>
        <taxon>Faecalibacter</taxon>
    </lineage>
</organism>
<sequence length="152" mass="17876">MNLRLQLIILFFITLIIGCKSNTIFDSKNKTTKIEFIELVQNTDTTTSKVKIYPNYYIVTNFNKDYKYPLEEKQWNDLLEQISVIDYKNMDDIISPSSDDLKNGRFNITNLKSVIKIKDNKNIYQTKSFDSNANLNELENLYKSLESFLPQH</sequence>
<name>A0ABX7XBR5_9FLAO</name>
<proteinExistence type="predicted"/>